<reference evidence="1 2" key="1">
    <citation type="submission" date="2018-03" db="EMBL/GenBank/DDBJ databases">
        <title>Draft genome sequence of Rohu Carp (Labeo rohita).</title>
        <authorList>
            <person name="Das P."/>
            <person name="Kushwaha B."/>
            <person name="Joshi C.G."/>
            <person name="Kumar D."/>
            <person name="Nagpure N.S."/>
            <person name="Sahoo L."/>
            <person name="Das S.P."/>
            <person name="Bit A."/>
            <person name="Patnaik S."/>
            <person name="Meher P.K."/>
            <person name="Jayasankar P."/>
            <person name="Koringa P.G."/>
            <person name="Patel N.V."/>
            <person name="Hinsu A.T."/>
            <person name="Kumar R."/>
            <person name="Pandey M."/>
            <person name="Agarwal S."/>
            <person name="Srivastava S."/>
            <person name="Singh M."/>
            <person name="Iquebal M.A."/>
            <person name="Jaiswal S."/>
            <person name="Angadi U.B."/>
            <person name="Kumar N."/>
            <person name="Raza M."/>
            <person name="Shah T.M."/>
            <person name="Rai A."/>
            <person name="Jena J.K."/>
        </authorList>
    </citation>
    <scope>NUCLEOTIDE SEQUENCE [LARGE SCALE GENOMIC DNA]</scope>
    <source>
        <strain evidence="1">DASCIFA01</strain>
        <tissue evidence="1">Testis</tissue>
    </source>
</reference>
<accession>A0A498NUN5</accession>
<organism evidence="1 2">
    <name type="scientific">Labeo rohita</name>
    <name type="common">Indian major carp</name>
    <name type="synonym">Cyprinus rohita</name>
    <dbReference type="NCBI Taxonomy" id="84645"/>
    <lineage>
        <taxon>Eukaryota</taxon>
        <taxon>Metazoa</taxon>
        <taxon>Chordata</taxon>
        <taxon>Craniata</taxon>
        <taxon>Vertebrata</taxon>
        <taxon>Euteleostomi</taxon>
        <taxon>Actinopterygii</taxon>
        <taxon>Neopterygii</taxon>
        <taxon>Teleostei</taxon>
        <taxon>Ostariophysi</taxon>
        <taxon>Cypriniformes</taxon>
        <taxon>Cyprinidae</taxon>
        <taxon>Labeoninae</taxon>
        <taxon>Labeonini</taxon>
        <taxon>Labeo</taxon>
    </lineage>
</organism>
<name>A0A498NUN5_LABRO</name>
<keyword evidence="2" id="KW-1185">Reference proteome</keyword>
<evidence type="ECO:0000313" key="2">
    <source>
        <dbReference type="Proteomes" id="UP000290572"/>
    </source>
</evidence>
<evidence type="ECO:0000313" key="1">
    <source>
        <dbReference type="EMBL" id="RXN35254.1"/>
    </source>
</evidence>
<proteinExistence type="predicted"/>
<protein>
    <submittedName>
        <fullName evidence="1">Uncharacterized protein</fullName>
    </submittedName>
</protein>
<dbReference type="AlphaFoldDB" id="A0A498NUN5"/>
<gene>
    <name evidence="1" type="ORF">ROHU_014493</name>
</gene>
<comment type="caution">
    <text evidence="1">The sequence shown here is derived from an EMBL/GenBank/DDBJ whole genome shotgun (WGS) entry which is preliminary data.</text>
</comment>
<dbReference type="Proteomes" id="UP000290572">
    <property type="component" value="Unassembled WGS sequence"/>
</dbReference>
<sequence length="121" mass="13542">MNDDASKAIRKCSLHIKAIDKPPVIFCHRKYVVDLRLALNYAEKPNNGSLVIRGPGCYLQPVSERKSPLDICHQCLPALIPRRWHSELVLSYSRASQNHHPTVIPGTGCSIQWGESEGTLK</sequence>
<dbReference type="EMBL" id="QBIY01011129">
    <property type="protein sequence ID" value="RXN35254.1"/>
    <property type="molecule type" value="Genomic_DNA"/>
</dbReference>